<organism evidence="1">
    <name type="scientific">Rhizophora mucronata</name>
    <name type="common">Asiatic mangrove</name>
    <dbReference type="NCBI Taxonomy" id="61149"/>
    <lineage>
        <taxon>Eukaryota</taxon>
        <taxon>Viridiplantae</taxon>
        <taxon>Streptophyta</taxon>
        <taxon>Embryophyta</taxon>
        <taxon>Tracheophyta</taxon>
        <taxon>Spermatophyta</taxon>
        <taxon>Magnoliopsida</taxon>
        <taxon>eudicotyledons</taxon>
        <taxon>Gunneridae</taxon>
        <taxon>Pentapetalae</taxon>
        <taxon>rosids</taxon>
        <taxon>fabids</taxon>
        <taxon>Malpighiales</taxon>
        <taxon>Rhizophoraceae</taxon>
        <taxon>Rhizophora</taxon>
    </lineage>
</organism>
<sequence length="28" mass="2936">MDLCGGEIESERLEADSTYGSLAISDSS</sequence>
<protein>
    <submittedName>
        <fullName evidence="1">Uncharacterized protein</fullName>
    </submittedName>
</protein>
<proteinExistence type="predicted"/>
<accession>A0A2P2QX70</accession>
<name>A0A2P2QX70_RHIMU</name>
<reference evidence="1" key="1">
    <citation type="submission" date="2018-02" db="EMBL/GenBank/DDBJ databases">
        <title>Rhizophora mucronata_Transcriptome.</title>
        <authorList>
            <person name="Meera S.P."/>
            <person name="Sreeshan A."/>
            <person name="Augustine A."/>
        </authorList>
    </citation>
    <scope>NUCLEOTIDE SEQUENCE</scope>
    <source>
        <tissue evidence="1">Leaf</tissue>
    </source>
</reference>
<dbReference type="EMBL" id="GGEC01091126">
    <property type="protein sequence ID" value="MBX71610.1"/>
    <property type="molecule type" value="Transcribed_RNA"/>
</dbReference>
<dbReference type="AlphaFoldDB" id="A0A2P2QX70"/>
<evidence type="ECO:0000313" key="1">
    <source>
        <dbReference type="EMBL" id="MBX71610.1"/>
    </source>
</evidence>